<accession>A0A1G2KUX3</accession>
<dbReference type="AlphaFoldDB" id="A0A1G2KUX3"/>
<evidence type="ECO:0000256" key="1">
    <source>
        <dbReference type="SAM" id="SignalP"/>
    </source>
</evidence>
<feature type="chain" id="PRO_5009583469" evidence="1">
    <location>
        <begin position="26"/>
        <end position="126"/>
    </location>
</feature>
<keyword evidence="1" id="KW-0732">Signal</keyword>
<feature type="signal peptide" evidence="1">
    <location>
        <begin position="1"/>
        <end position="25"/>
    </location>
</feature>
<dbReference type="EMBL" id="MHQM01000029">
    <property type="protein sequence ID" value="OHA03240.1"/>
    <property type="molecule type" value="Genomic_DNA"/>
</dbReference>
<name>A0A1G2KUX3_9BACT</name>
<dbReference type="STRING" id="1802274.A3J58_00920"/>
<gene>
    <name evidence="2" type="ORF">A3J58_00920</name>
</gene>
<comment type="caution">
    <text evidence="2">The sequence shown here is derived from an EMBL/GenBank/DDBJ whole genome shotgun (WGS) entry which is preliminary data.</text>
</comment>
<protein>
    <submittedName>
        <fullName evidence="2">Uncharacterized protein</fullName>
    </submittedName>
</protein>
<evidence type="ECO:0000313" key="2">
    <source>
        <dbReference type="EMBL" id="OHA03240.1"/>
    </source>
</evidence>
<dbReference type="Proteomes" id="UP000178510">
    <property type="component" value="Unassembled WGS sequence"/>
</dbReference>
<evidence type="ECO:0000313" key="3">
    <source>
        <dbReference type="Proteomes" id="UP000178510"/>
    </source>
</evidence>
<proteinExistence type="predicted"/>
<reference evidence="2 3" key="1">
    <citation type="journal article" date="2016" name="Nat. Commun.">
        <title>Thousands of microbial genomes shed light on interconnected biogeochemical processes in an aquifer system.</title>
        <authorList>
            <person name="Anantharaman K."/>
            <person name="Brown C.T."/>
            <person name="Hug L.A."/>
            <person name="Sharon I."/>
            <person name="Castelle C.J."/>
            <person name="Probst A.J."/>
            <person name="Thomas B.C."/>
            <person name="Singh A."/>
            <person name="Wilkins M.J."/>
            <person name="Karaoz U."/>
            <person name="Brodie E.L."/>
            <person name="Williams K.H."/>
            <person name="Hubbard S.S."/>
            <person name="Banfield J.F."/>
        </authorList>
    </citation>
    <scope>NUCLEOTIDE SEQUENCE [LARGE SCALE GENOMIC DNA]</scope>
</reference>
<sequence>MKKLALAVGVIALSIVALSIGTANAQTSYQDLVGTWVVNIDACRPCVMVITAVDARGNIFGTHTSLDGETTSLVGKVVVDKNGDVWLRVTTPFGMAVIEVALCENEMGGYYSVAHQHRQVTYKKVA</sequence>
<organism evidence="2 3">
    <name type="scientific">Candidatus Sungbacteria bacterium RIFCSPHIGHO2_02_FULL_52_23</name>
    <dbReference type="NCBI Taxonomy" id="1802274"/>
    <lineage>
        <taxon>Bacteria</taxon>
        <taxon>Candidatus Sungiibacteriota</taxon>
    </lineage>
</organism>